<dbReference type="EMBL" id="JACHEA010000001">
    <property type="protein sequence ID" value="MBB5338194.1"/>
    <property type="molecule type" value="Genomic_DNA"/>
</dbReference>
<gene>
    <name evidence="1" type="ORF">HDF13_000527</name>
</gene>
<sequence length="565" mass="62838">MKGHDLDKAGNGGNVAHASFNGLRVLSLESRRAKEVEKLIRTYGGEPIVVPSMREVGLESNEHVLEFAGKLLEGNYDLILFMTGVGVRAMLEIVQTRYDRDEFLAALRKVKIAARGAKPSSVLRDLKIAVDVTSEEPSTWRELLQAIEGTFGDSLGEMRVVVQEYGASNPELLAELSSRSRELTKVPVYQWALPEDLQPLRECVLGILNGMVDVVLFMTAVQIIHLFRVAEQMGVHEQLRETLRKTVVLSIGPTTSEELVHYGIEPDFEPSRPKMGFLVNEAAQYSSSLLEKKRNGEMGAVVSQPSEVEGTKQVRPAGVRRVAASTSTMAGFRDGLAEMDFLHEISSRMAAADSLHLVLDRIVDFIASVIPCDSCFLYVLEGENLMLRASKNPHADLIDHIGVQVGQGVTGWVAKHRQPVAIASAASSDPRFKAFKNIPEDHFEAMLCTPILCAGRVVGVINLQHRMSYRHTNEQVRLLSTLGFLVGAEIERARLETENTQLTSRLETRKAVDRAKSVLQRDLSLNEEDAYQMMQKESRQRRKSMREIADAILLAEDLRRTRSAN</sequence>
<dbReference type="Proteomes" id="UP000569005">
    <property type="component" value="Unassembled WGS sequence"/>
</dbReference>
<dbReference type="EC" id="4.2.1.75" evidence="1"/>
<name>A0ACC5NUD0_9BACT</name>
<keyword evidence="2" id="KW-1185">Reference proteome</keyword>
<evidence type="ECO:0000313" key="2">
    <source>
        <dbReference type="Proteomes" id="UP000569005"/>
    </source>
</evidence>
<organism evidence="1 2">
    <name type="scientific">Tunturiibacter gelidiferens</name>
    <dbReference type="NCBI Taxonomy" id="3069689"/>
    <lineage>
        <taxon>Bacteria</taxon>
        <taxon>Pseudomonadati</taxon>
        <taxon>Acidobacteriota</taxon>
        <taxon>Terriglobia</taxon>
        <taxon>Terriglobales</taxon>
        <taxon>Acidobacteriaceae</taxon>
        <taxon>Tunturiibacter</taxon>
    </lineage>
</organism>
<accession>A0ACC5NUD0</accession>
<reference evidence="1" key="1">
    <citation type="submission" date="2020-08" db="EMBL/GenBank/DDBJ databases">
        <title>Genomic Encyclopedia of Type Strains, Phase IV (KMG-V): Genome sequencing to study the core and pangenomes of soil and plant-associated prokaryotes.</title>
        <authorList>
            <person name="Whitman W."/>
        </authorList>
    </citation>
    <scope>NUCLEOTIDE SEQUENCE</scope>
    <source>
        <strain evidence="1">M8UP15</strain>
    </source>
</reference>
<keyword evidence="1" id="KW-0456">Lyase</keyword>
<comment type="caution">
    <text evidence="1">The sequence shown here is derived from an EMBL/GenBank/DDBJ whole genome shotgun (WGS) entry which is preliminary data.</text>
</comment>
<proteinExistence type="predicted"/>
<evidence type="ECO:0000313" key="1">
    <source>
        <dbReference type="EMBL" id="MBB5338194.1"/>
    </source>
</evidence>
<protein>
    <submittedName>
        <fullName evidence="1">Uroporphyrinogen-III synthase</fullName>
        <ecNumber evidence="1">4.2.1.75</ecNumber>
    </submittedName>
</protein>